<comment type="caution">
    <text evidence="1">The sequence shown here is derived from an EMBL/GenBank/DDBJ whole genome shotgun (WGS) entry which is preliminary data.</text>
</comment>
<sequence length="43" mass="4708">MLFVFAPRKTRASMWLLSPSLGNSASAYGRRNIKAVGKARLIA</sequence>
<dbReference type="Proteomes" id="UP000027583">
    <property type="component" value="Unassembled WGS sequence"/>
</dbReference>
<dbReference type="EMBL" id="CBLX010000023">
    <property type="protein sequence ID" value="CDG40720.1"/>
    <property type="molecule type" value="Genomic_DNA"/>
</dbReference>
<reference evidence="1 2" key="2">
    <citation type="journal article" date="2014" name="PLoS ONE">
        <title>Evolution of mitochondria reconstructed from the energy metabolism of living bacteria.</title>
        <authorList>
            <person name="Degli Esposti M."/>
            <person name="Chouaia B."/>
            <person name="Comandatore F."/>
            <person name="Crotti E."/>
            <person name="Sassera D."/>
            <person name="Lievens P.M."/>
            <person name="Daffonchio D."/>
            <person name="Bandi C."/>
        </authorList>
    </citation>
    <scope>NUCLEOTIDE SEQUENCE [LARGE SCALE GENOMIC DNA]</scope>
    <source>
        <strain evidence="1 2">SF2.1</strain>
    </source>
</reference>
<name>A0A060QIJ0_9PROT</name>
<proteinExistence type="predicted"/>
<organism evidence="1 2">
    <name type="scientific">Asaia bogorensis</name>
    <dbReference type="NCBI Taxonomy" id="91915"/>
    <lineage>
        <taxon>Bacteria</taxon>
        <taxon>Pseudomonadati</taxon>
        <taxon>Pseudomonadota</taxon>
        <taxon>Alphaproteobacteria</taxon>
        <taxon>Acetobacterales</taxon>
        <taxon>Acetobacteraceae</taxon>
        <taxon>Asaia</taxon>
    </lineage>
</organism>
<evidence type="ECO:0000313" key="1">
    <source>
        <dbReference type="EMBL" id="CDG40720.1"/>
    </source>
</evidence>
<reference evidence="1 2" key="1">
    <citation type="journal article" date="2014" name="Genome Biol. Evol.">
        <title>Acetic acid bacteria genomes reveal functional traits for adaptation to life in insect guts.</title>
        <authorList>
            <person name="Chouaia B."/>
            <person name="Gaiarsa S."/>
            <person name="Crotti E."/>
            <person name="Comandatore F."/>
            <person name="Degli Esposti M."/>
            <person name="Ricci I."/>
            <person name="Alma A."/>
            <person name="Favia G."/>
            <person name="Bandi C."/>
            <person name="Daffonchio D."/>
        </authorList>
    </citation>
    <scope>NUCLEOTIDE SEQUENCE [LARGE SCALE GENOMIC DNA]</scope>
    <source>
        <strain evidence="1 2">SF2.1</strain>
    </source>
</reference>
<evidence type="ECO:0000313" key="2">
    <source>
        <dbReference type="Proteomes" id="UP000027583"/>
    </source>
</evidence>
<gene>
    <name evidence="1" type="ORF">ASAP_2675</name>
</gene>
<protein>
    <submittedName>
        <fullName evidence="1">Uncharacterized protein</fullName>
    </submittedName>
</protein>
<accession>A0A060QIJ0</accession>
<dbReference type="AlphaFoldDB" id="A0A060QIJ0"/>